<accession>A0A0V1KU01</accession>
<comment type="caution">
    <text evidence="1">The sequence shown here is derived from an EMBL/GenBank/DDBJ whole genome shotgun (WGS) entry which is preliminary data.</text>
</comment>
<organism evidence="1 2">
    <name type="scientific">Trichinella nativa</name>
    <dbReference type="NCBI Taxonomy" id="6335"/>
    <lineage>
        <taxon>Eukaryota</taxon>
        <taxon>Metazoa</taxon>
        <taxon>Ecdysozoa</taxon>
        <taxon>Nematoda</taxon>
        <taxon>Enoplea</taxon>
        <taxon>Dorylaimia</taxon>
        <taxon>Trichinellida</taxon>
        <taxon>Trichinellidae</taxon>
        <taxon>Trichinella</taxon>
    </lineage>
</organism>
<sequence>MLKNLNNFNNVVGNGSWNGYLCQSGVAEVPASAFRIVRLCDAISALKQSRQLCKFALSLSMRRVS</sequence>
<dbReference type="AlphaFoldDB" id="A0A0V1KU01"/>
<keyword evidence="2" id="KW-1185">Reference proteome</keyword>
<gene>
    <name evidence="1" type="ORF">T02_436</name>
</gene>
<evidence type="ECO:0000313" key="2">
    <source>
        <dbReference type="Proteomes" id="UP000054721"/>
    </source>
</evidence>
<evidence type="ECO:0000313" key="1">
    <source>
        <dbReference type="EMBL" id="KRZ50788.1"/>
    </source>
</evidence>
<proteinExistence type="predicted"/>
<protein>
    <submittedName>
        <fullName evidence="1">Uncharacterized protein</fullName>
    </submittedName>
</protein>
<name>A0A0V1KU01_9BILA</name>
<dbReference type="Proteomes" id="UP000054721">
    <property type="component" value="Unassembled WGS sequence"/>
</dbReference>
<dbReference type="EMBL" id="JYDW01000250">
    <property type="protein sequence ID" value="KRZ50788.1"/>
    <property type="molecule type" value="Genomic_DNA"/>
</dbReference>
<reference evidence="1 2" key="1">
    <citation type="submission" date="2015-05" db="EMBL/GenBank/DDBJ databases">
        <title>Evolution of Trichinella species and genotypes.</title>
        <authorList>
            <person name="Korhonen P.K."/>
            <person name="Edoardo P."/>
            <person name="Giuseppe L.R."/>
            <person name="Gasser R.B."/>
        </authorList>
    </citation>
    <scope>NUCLEOTIDE SEQUENCE [LARGE SCALE GENOMIC DNA]</scope>
    <source>
        <strain evidence="1">ISS10</strain>
    </source>
</reference>